<evidence type="ECO:0000256" key="2">
    <source>
        <dbReference type="ARBA" id="ARBA00022679"/>
    </source>
</evidence>
<keyword evidence="9" id="KW-1185">Reference proteome</keyword>
<comment type="catalytic activity">
    <reaction evidence="7">
        <text>dTDP-beta-L-rhamnose + L-arginyl-[protein] = N(omega)-(alpha-L-rhamnosyl)-L-arginyl-[protein] + dTDP + H(+)</text>
        <dbReference type="Rhea" id="RHEA:66692"/>
        <dbReference type="Rhea" id="RHEA-COMP:10532"/>
        <dbReference type="Rhea" id="RHEA-COMP:17096"/>
        <dbReference type="ChEBI" id="CHEBI:15378"/>
        <dbReference type="ChEBI" id="CHEBI:29965"/>
        <dbReference type="ChEBI" id="CHEBI:57510"/>
        <dbReference type="ChEBI" id="CHEBI:58369"/>
        <dbReference type="ChEBI" id="CHEBI:167445"/>
    </reaction>
    <physiologicalReaction direction="left-to-right" evidence="7">
        <dbReference type="Rhea" id="RHEA:66693"/>
    </physiologicalReaction>
</comment>
<dbReference type="InterPro" id="IPR016633">
    <property type="entry name" value="EarP"/>
</dbReference>
<organism evidence="8 9">
    <name type="scientific">Parapusillimonas granuli</name>
    <dbReference type="NCBI Taxonomy" id="380911"/>
    <lineage>
        <taxon>Bacteria</taxon>
        <taxon>Pseudomonadati</taxon>
        <taxon>Pseudomonadota</taxon>
        <taxon>Betaproteobacteria</taxon>
        <taxon>Burkholderiales</taxon>
        <taxon>Alcaligenaceae</taxon>
        <taxon>Parapusillimonas</taxon>
    </lineage>
</organism>
<proteinExistence type="inferred from homology"/>
<keyword evidence="8" id="KW-0648">Protein biosynthesis</keyword>
<evidence type="ECO:0000313" key="9">
    <source>
        <dbReference type="Proteomes" id="UP000559809"/>
    </source>
</evidence>
<dbReference type="Pfam" id="PF10093">
    <property type="entry name" value="EarP"/>
    <property type="match status" value="1"/>
</dbReference>
<dbReference type="RefSeq" id="WP_180153755.1">
    <property type="nucleotide sequence ID" value="NZ_JACCEM010000002.1"/>
</dbReference>
<dbReference type="GO" id="GO:0106361">
    <property type="term" value="F:protein-arginine rhamnosyltransferase activity"/>
    <property type="evidence" value="ECO:0007669"/>
    <property type="project" value="InterPro"/>
</dbReference>
<reference evidence="8 9" key="1">
    <citation type="submission" date="2020-07" db="EMBL/GenBank/DDBJ databases">
        <title>Taxonomic revisions and descriptions of new bacterial species based on genomic comparisons in the high-G+C-content subgroup of the family Alcaligenaceae.</title>
        <authorList>
            <person name="Szabo A."/>
            <person name="Felfoldi T."/>
        </authorList>
    </citation>
    <scope>NUCLEOTIDE SEQUENCE [LARGE SCALE GENOMIC DNA]</scope>
    <source>
        <strain evidence="8 9">LMG 24012</strain>
    </source>
</reference>
<dbReference type="AlphaFoldDB" id="A0A853G1U9"/>
<dbReference type="NCBIfam" id="TIGR03837">
    <property type="entry name" value="efp_Arg_rhamno"/>
    <property type="match status" value="1"/>
</dbReference>
<evidence type="ECO:0000256" key="7">
    <source>
        <dbReference type="ARBA" id="ARBA00048472"/>
    </source>
</evidence>
<dbReference type="PIRSF" id="PIRSF015557">
    <property type="entry name" value="UCP015557"/>
    <property type="match status" value="1"/>
</dbReference>
<protein>
    <recommendedName>
        <fullName evidence="5">Protein-arginine rhamnosyltransferase</fullName>
    </recommendedName>
    <alternativeName>
        <fullName evidence="6">EF-P arginine rhamnosyltransferase</fullName>
    </alternativeName>
</protein>
<keyword evidence="2 8" id="KW-0808">Transferase</keyword>
<comment type="function">
    <text evidence="3">Protein-arginine rhamnosyltransferase that catalyzes the transfer of a single rhamnose to elongation factor P (EF-P) on 'Lys-32', a modification required for EF-P-dependent rescue of polyproline stalled ribosomes.</text>
</comment>
<comment type="similarity">
    <text evidence="4">Belongs to the glycosyltransferase 104 family.</text>
</comment>
<dbReference type="EMBL" id="JACCEM010000002">
    <property type="protein sequence ID" value="NYT48446.1"/>
    <property type="molecule type" value="Genomic_DNA"/>
</dbReference>
<evidence type="ECO:0000256" key="5">
    <source>
        <dbReference type="ARBA" id="ARBA00024416"/>
    </source>
</evidence>
<gene>
    <name evidence="8" type="primary">earP</name>
    <name evidence="8" type="ORF">H0A72_03890</name>
</gene>
<keyword evidence="8" id="KW-0251">Elongation factor</keyword>
<evidence type="ECO:0000256" key="6">
    <source>
        <dbReference type="ARBA" id="ARBA00030025"/>
    </source>
</evidence>
<evidence type="ECO:0000256" key="3">
    <source>
        <dbReference type="ARBA" id="ARBA00024303"/>
    </source>
</evidence>
<name>A0A853G1U9_9BURK</name>
<dbReference type="Proteomes" id="UP000559809">
    <property type="component" value="Unassembled WGS sequence"/>
</dbReference>
<comment type="caution">
    <text evidence="8">The sequence shown here is derived from an EMBL/GenBank/DDBJ whole genome shotgun (WGS) entry which is preliminary data.</text>
</comment>
<accession>A0A853G1U9</accession>
<keyword evidence="1" id="KW-0328">Glycosyltransferase</keyword>
<sequence length="369" mass="40555">MRAFSFDIFCRVVDNFGDIGVCWRLARRLAGMPAGHRVRLWVDDLAGFARIQPGVDAGAAGQRIGRVEIVHWTAAPPALAPGEVVIEAFACHPPPAFVARMAQRGSLWINLEYLSAESWVESCHTVPSPQPTGVRKVFFFPGFTPGTGGLLRESGLLETRDDWLADPGRRRELLRALGVPAEFRERIGQGARQVLLFSYPDAPALGLVQSLGALETQSLVLVPSGVCPGLRRAWHGKVLVHEFPFLDQDGFDRVLWSSDLNCVRGEDSLVRALWAGKPLLWHIYPQADGAHLAKLDAFLERSPFAAVVKRCHRAWNQPDPGIAADALALALQPENFSAWARSSAQWCRSLARQADLAESLAAFCERELG</sequence>
<evidence type="ECO:0000313" key="8">
    <source>
        <dbReference type="EMBL" id="NYT48446.1"/>
    </source>
</evidence>
<evidence type="ECO:0000256" key="4">
    <source>
        <dbReference type="ARBA" id="ARBA00024346"/>
    </source>
</evidence>
<dbReference type="GO" id="GO:0003746">
    <property type="term" value="F:translation elongation factor activity"/>
    <property type="evidence" value="ECO:0007669"/>
    <property type="project" value="UniProtKB-KW"/>
</dbReference>
<evidence type="ECO:0000256" key="1">
    <source>
        <dbReference type="ARBA" id="ARBA00022676"/>
    </source>
</evidence>